<reference evidence="3" key="2">
    <citation type="submission" date="2016-10" db="EMBL/GenBank/DDBJ databases">
        <authorList>
            <person name="Varghese N."/>
            <person name="Submissions S."/>
        </authorList>
    </citation>
    <scope>NUCLEOTIDE SEQUENCE [LARGE SCALE GENOMIC DNA]</scope>
    <source>
        <strain evidence="3">DSM 17908</strain>
    </source>
</reference>
<dbReference type="STRING" id="351675.SAMN05421680_1294"/>
<protein>
    <submittedName>
        <fullName evidence="2">Bacteriophage lambda tail assembly protein I</fullName>
    </submittedName>
    <submittedName>
        <fullName evidence="1">Phage tail protein</fullName>
    </submittedName>
</protein>
<dbReference type="EMBL" id="FORG01000029">
    <property type="protein sequence ID" value="SFK10170.1"/>
    <property type="molecule type" value="Genomic_DNA"/>
</dbReference>
<evidence type="ECO:0000313" key="2">
    <source>
        <dbReference type="EMBL" id="SFK10170.1"/>
    </source>
</evidence>
<organism evidence="2 3">
    <name type="scientific">Xenorhabdus mauleonii</name>
    <dbReference type="NCBI Taxonomy" id="351675"/>
    <lineage>
        <taxon>Bacteria</taxon>
        <taxon>Pseudomonadati</taxon>
        <taxon>Pseudomonadota</taxon>
        <taxon>Gammaproteobacteria</taxon>
        <taxon>Enterobacterales</taxon>
        <taxon>Morganellaceae</taxon>
        <taxon>Xenorhabdus</taxon>
    </lineage>
</organism>
<keyword evidence="4" id="KW-1185">Reference proteome</keyword>
<dbReference type="RefSeq" id="WP_244590688.1">
    <property type="nucleotide sequence ID" value="NZ_CAWNQB010000009.1"/>
</dbReference>
<gene>
    <name evidence="2" type="ORF">SAMN05421680_1294</name>
    <name evidence="1" type="ORF">Xmau_03517</name>
</gene>
<evidence type="ECO:0000313" key="3">
    <source>
        <dbReference type="Proteomes" id="UP000198919"/>
    </source>
</evidence>
<sequence length="89" mass="9962">MNTVRILRLYGILGAQFGSEHKLAVSSPQEAIRALSVLPNGFEQFLLTAKERGLVFAVYNGTRNIIRDELEFFGEENIRIAPVIIGSKR</sequence>
<name>A0A1I3WS52_9GAMM</name>
<reference evidence="1 4" key="3">
    <citation type="journal article" date="2017" name="Nat. Microbiol.">
        <title>Natural product diversity associated with the nematode symbionts Photorhabdus and Xenorhabdus.</title>
        <authorList>
            <person name="Tobias N.J."/>
            <person name="Wolff H."/>
            <person name="Djahanschiri B."/>
            <person name="Grundmann F."/>
            <person name="Kronenwerth M."/>
            <person name="Shi Y.M."/>
            <person name="Simonyi S."/>
            <person name="Grun P."/>
            <person name="Shapiro-Ilan D."/>
            <person name="Pidot S.J."/>
            <person name="Stinear T.P."/>
            <person name="Ebersberger I."/>
            <person name="Bode H.B."/>
        </authorList>
    </citation>
    <scope>NUCLEOTIDE SEQUENCE [LARGE SCALE GENOMIC DNA]</scope>
    <source>
        <strain evidence="1 4">DSM 17908</strain>
    </source>
</reference>
<reference evidence="2" key="1">
    <citation type="submission" date="2016-10" db="EMBL/GenBank/DDBJ databases">
        <authorList>
            <person name="de Groot N.N."/>
        </authorList>
    </citation>
    <scope>NUCLEOTIDE SEQUENCE [LARGE SCALE GENOMIC DNA]</scope>
    <source>
        <strain evidence="2">DSM 17908</strain>
    </source>
</reference>
<dbReference type="Proteomes" id="UP000198919">
    <property type="component" value="Unassembled WGS sequence"/>
</dbReference>
<dbReference type="Proteomes" id="UP000224607">
    <property type="component" value="Unassembled WGS sequence"/>
</dbReference>
<evidence type="ECO:0000313" key="1">
    <source>
        <dbReference type="EMBL" id="PHM38132.1"/>
    </source>
</evidence>
<proteinExistence type="predicted"/>
<evidence type="ECO:0000313" key="4">
    <source>
        <dbReference type="Proteomes" id="UP000224607"/>
    </source>
</evidence>
<accession>A0A1I3WS52</accession>
<dbReference type="EMBL" id="NITY01000017">
    <property type="protein sequence ID" value="PHM38132.1"/>
    <property type="molecule type" value="Genomic_DNA"/>
</dbReference>
<dbReference type="AlphaFoldDB" id="A0A1I3WS52"/>